<gene>
    <name evidence="4" type="ORF">NMOB1V02_LOCUS5739</name>
</gene>
<dbReference type="AlphaFoldDB" id="A0A7R9BP05"/>
<keyword evidence="3" id="KW-0647">Proteasome</keyword>
<dbReference type="Proteomes" id="UP000678499">
    <property type="component" value="Unassembled WGS sequence"/>
</dbReference>
<dbReference type="CDD" id="cd03760">
    <property type="entry name" value="proteasome_beta_type_4"/>
    <property type="match status" value="1"/>
</dbReference>
<dbReference type="PANTHER" id="PTHR32194">
    <property type="entry name" value="METALLOPROTEASE TLDD"/>
    <property type="match status" value="1"/>
</dbReference>
<organism evidence="4">
    <name type="scientific">Notodromas monacha</name>
    <dbReference type="NCBI Taxonomy" id="399045"/>
    <lineage>
        <taxon>Eukaryota</taxon>
        <taxon>Metazoa</taxon>
        <taxon>Ecdysozoa</taxon>
        <taxon>Arthropoda</taxon>
        <taxon>Crustacea</taxon>
        <taxon>Oligostraca</taxon>
        <taxon>Ostracoda</taxon>
        <taxon>Podocopa</taxon>
        <taxon>Podocopida</taxon>
        <taxon>Cypridocopina</taxon>
        <taxon>Cypridoidea</taxon>
        <taxon>Cyprididae</taxon>
        <taxon>Notodromas</taxon>
    </lineage>
</organism>
<keyword evidence="3" id="KW-0963">Cytoplasm</keyword>
<dbReference type="InterPro" id="IPR001353">
    <property type="entry name" value="Proteasome_sua/b"/>
</dbReference>
<dbReference type="InterPro" id="IPR023333">
    <property type="entry name" value="Proteasome_suB-type"/>
</dbReference>
<dbReference type="PROSITE" id="PS51476">
    <property type="entry name" value="PROTEASOME_BETA_2"/>
    <property type="match status" value="1"/>
</dbReference>
<accession>A0A7R9BP05</accession>
<dbReference type="OrthoDB" id="7854943at2759"/>
<dbReference type="SUPFAM" id="SSF56235">
    <property type="entry name" value="N-terminal nucleophile aminohydrolases (Ntn hydrolases)"/>
    <property type="match status" value="1"/>
</dbReference>
<dbReference type="Gene3D" id="3.60.20.10">
    <property type="entry name" value="Glutamine Phosphoribosylpyrophosphate, subunit 1, domain 1"/>
    <property type="match status" value="1"/>
</dbReference>
<comment type="function">
    <text evidence="3">Non-catalytic component of the proteasome.</text>
</comment>
<dbReference type="GO" id="GO:0005634">
    <property type="term" value="C:nucleus"/>
    <property type="evidence" value="ECO:0007669"/>
    <property type="project" value="UniProtKB-SubCell"/>
</dbReference>
<name>A0A7R9BP05_9CRUS</name>
<dbReference type="InterPro" id="IPR016295">
    <property type="entry name" value="Proteasome_beta4"/>
</dbReference>
<proteinExistence type="inferred from homology"/>
<dbReference type="EMBL" id="OA883125">
    <property type="protein sequence ID" value="CAD7278024.1"/>
    <property type="molecule type" value="Genomic_DNA"/>
</dbReference>
<dbReference type="PIRSF" id="PIRSF001213">
    <property type="entry name" value="Psome_endopept_beta"/>
    <property type="match status" value="1"/>
</dbReference>
<comment type="similarity">
    <text evidence="3">Belongs to the peptidase T1B family.</text>
</comment>
<evidence type="ECO:0000256" key="1">
    <source>
        <dbReference type="ARBA" id="ARBA00023242"/>
    </source>
</evidence>
<keyword evidence="5" id="KW-1185">Reference proteome</keyword>
<dbReference type="GO" id="GO:0051603">
    <property type="term" value="P:proteolysis involved in protein catabolic process"/>
    <property type="evidence" value="ECO:0007669"/>
    <property type="project" value="InterPro"/>
</dbReference>
<dbReference type="GO" id="GO:0005737">
    <property type="term" value="C:cytoplasm"/>
    <property type="evidence" value="ECO:0007669"/>
    <property type="project" value="UniProtKB-SubCell"/>
</dbReference>
<comment type="subunit">
    <text evidence="2">The 26S proteasome consists of a 20S proteasome core and two 19S regulatory subunits. The 20S proteasome core is composed of 28 subunits that are arranged in four stacked rings, resulting in a barrel-shaped structure. The two end rings are each formed by seven alpha subunits, and the two central rings are each formed by seven beta subunits. The catalytic chamber with the active sites is on the inside of the barrel.</text>
</comment>
<keyword evidence="1 3" id="KW-0539">Nucleus</keyword>
<evidence type="ECO:0000313" key="4">
    <source>
        <dbReference type="EMBL" id="CAD7278024.1"/>
    </source>
</evidence>
<evidence type="ECO:0000256" key="2">
    <source>
        <dbReference type="ARBA" id="ARBA00026071"/>
    </source>
</evidence>
<evidence type="ECO:0000256" key="3">
    <source>
        <dbReference type="PIRNR" id="PIRNR001213"/>
    </source>
</evidence>
<sequence>MFMQTGAVQAAGFDGQPMTSPSALPVTWSQAPVVTGGSVLGLVYDGGVMLLADILGSYGSLARFRDCRRLMKVNDGVLLGAAGDYADFQYLKAILERKIIEDRAHDDKFSMKPASVLSYLTRILYNRRSQFDPFWNTFVVAGIQDGKPFLGSVDKIGTCFQDTQVATSLGAHLAIPLLRDRVEKYPKMTEKQAREALLDAFRILLYRDCSAFPKFEIAKITAEGIEVEAPQEVSTNWNLHSAVH</sequence>
<dbReference type="EMBL" id="CAJPEX010001088">
    <property type="protein sequence ID" value="CAG0918176.1"/>
    <property type="molecule type" value="Genomic_DNA"/>
</dbReference>
<dbReference type="InterPro" id="IPR029055">
    <property type="entry name" value="Ntn_hydrolases_N"/>
</dbReference>
<comment type="subcellular location">
    <subcellularLocation>
        <location evidence="3">Cytoplasm</location>
    </subcellularLocation>
    <subcellularLocation>
        <location evidence="3">Nucleus</location>
    </subcellularLocation>
</comment>
<protein>
    <recommendedName>
        <fullName evidence="3">Proteasome subunit beta</fullName>
    </recommendedName>
</protein>
<evidence type="ECO:0000313" key="5">
    <source>
        <dbReference type="Proteomes" id="UP000678499"/>
    </source>
</evidence>
<dbReference type="Pfam" id="PF00227">
    <property type="entry name" value="Proteasome"/>
    <property type="match status" value="1"/>
</dbReference>
<dbReference type="GO" id="GO:0019774">
    <property type="term" value="C:proteasome core complex, beta-subunit complex"/>
    <property type="evidence" value="ECO:0007669"/>
    <property type="project" value="UniProtKB-UniRule"/>
</dbReference>
<reference evidence="4" key="1">
    <citation type="submission" date="2020-11" db="EMBL/GenBank/DDBJ databases">
        <authorList>
            <person name="Tran Van P."/>
        </authorList>
    </citation>
    <scope>NUCLEOTIDE SEQUENCE</scope>
</reference>
<dbReference type="PANTHER" id="PTHR32194:SF6">
    <property type="entry name" value="PROTEASOME SUBUNIT BETA"/>
    <property type="match status" value="1"/>
</dbReference>